<organism evidence="2 3">
    <name type="scientific">Acacia crassicarpa</name>
    <name type="common">northern wattle</name>
    <dbReference type="NCBI Taxonomy" id="499986"/>
    <lineage>
        <taxon>Eukaryota</taxon>
        <taxon>Viridiplantae</taxon>
        <taxon>Streptophyta</taxon>
        <taxon>Embryophyta</taxon>
        <taxon>Tracheophyta</taxon>
        <taxon>Spermatophyta</taxon>
        <taxon>Magnoliopsida</taxon>
        <taxon>eudicotyledons</taxon>
        <taxon>Gunneridae</taxon>
        <taxon>Pentapetalae</taxon>
        <taxon>rosids</taxon>
        <taxon>fabids</taxon>
        <taxon>Fabales</taxon>
        <taxon>Fabaceae</taxon>
        <taxon>Caesalpinioideae</taxon>
        <taxon>mimosoid clade</taxon>
        <taxon>Acacieae</taxon>
        <taxon>Acacia</taxon>
    </lineage>
</organism>
<dbReference type="InterPro" id="IPR034577">
    <property type="entry name" value="NIMIN-2"/>
</dbReference>
<protein>
    <submittedName>
        <fullName evidence="2">Uncharacterized protein</fullName>
    </submittedName>
</protein>
<gene>
    <name evidence="2" type="ORF">QN277_012386</name>
</gene>
<evidence type="ECO:0000313" key="2">
    <source>
        <dbReference type="EMBL" id="KAK4280814.1"/>
    </source>
</evidence>
<accession>A0AAE1N173</accession>
<dbReference type="AlphaFoldDB" id="A0AAE1N173"/>
<dbReference type="EMBL" id="JAWXYG010000002">
    <property type="protein sequence ID" value="KAK4280814.1"/>
    <property type="molecule type" value="Genomic_DNA"/>
</dbReference>
<name>A0AAE1N173_9FABA</name>
<dbReference type="PANTHER" id="PTHR35735">
    <property type="entry name" value="PROTEIN NIM1-INTERACTING 2"/>
    <property type="match status" value="1"/>
</dbReference>
<dbReference type="GO" id="GO:0010112">
    <property type="term" value="P:regulation of systemic acquired resistance"/>
    <property type="evidence" value="ECO:0007669"/>
    <property type="project" value="InterPro"/>
</dbReference>
<evidence type="ECO:0000313" key="3">
    <source>
        <dbReference type="Proteomes" id="UP001293593"/>
    </source>
</evidence>
<dbReference type="Proteomes" id="UP001293593">
    <property type="component" value="Unassembled WGS sequence"/>
</dbReference>
<feature type="compositionally biased region" description="Basic and acidic residues" evidence="1">
    <location>
        <begin position="102"/>
        <end position="113"/>
    </location>
</feature>
<comment type="caution">
    <text evidence="2">The sequence shown here is derived from an EMBL/GenBank/DDBJ whole genome shotgun (WGS) entry which is preliminary data.</text>
</comment>
<keyword evidence="3" id="KW-1185">Reference proteome</keyword>
<sequence length="128" mass="13691">MDFNKRSKRLIIGNAQIPETGRLKKLKKQECGAAKGGGAVALDAAEDAAAPADDEVEECFAILRRMKKAVRYFDERGKEWREALEQAEIVVGDGGGGGEAAKSCEEETHERGWDLNVAAPEAAESGGS</sequence>
<evidence type="ECO:0000256" key="1">
    <source>
        <dbReference type="SAM" id="MobiDB-lite"/>
    </source>
</evidence>
<feature type="region of interest" description="Disordered" evidence="1">
    <location>
        <begin position="91"/>
        <end position="128"/>
    </location>
</feature>
<proteinExistence type="predicted"/>
<dbReference type="PANTHER" id="PTHR35735:SF5">
    <property type="entry name" value="PROTEIN NIM1-INTERACTING 2"/>
    <property type="match status" value="1"/>
</dbReference>
<reference evidence="2" key="1">
    <citation type="submission" date="2023-10" db="EMBL/GenBank/DDBJ databases">
        <title>Chromosome-level genome of the transformable northern wattle, Acacia crassicarpa.</title>
        <authorList>
            <person name="Massaro I."/>
            <person name="Sinha N.R."/>
            <person name="Poethig S."/>
            <person name="Leichty A.R."/>
        </authorList>
    </citation>
    <scope>NUCLEOTIDE SEQUENCE</scope>
    <source>
        <strain evidence="2">Acra3RX</strain>
        <tissue evidence="2">Leaf</tissue>
    </source>
</reference>